<sequence>MGTLKKLQEEFGVVTGMALNDLVRGFNNKLATFNAIRTAQGKMTLQEDLDDGIAVARQMVADGEMSREEYLDLIGEEPPDNT</sequence>
<protein>
    <submittedName>
        <fullName evidence="1">Uncharacterized protein</fullName>
    </submittedName>
</protein>
<accession>A0ABM8XC11</accession>
<evidence type="ECO:0000313" key="1">
    <source>
        <dbReference type="EMBL" id="CAG9177607.1"/>
    </source>
</evidence>
<dbReference type="Proteomes" id="UP000706525">
    <property type="component" value="Unassembled WGS sequence"/>
</dbReference>
<keyword evidence="2" id="KW-1185">Reference proteome</keyword>
<name>A0ABM8XC11_9BURK</name>
<proteinExistence type="predicted"/>
<reference evidence="1 2" key="1">
    <citation type="submission" date="2021-08" db="EMBL/GenBank/DDBJ databases">
        <authorList>
            <person name="Peeters C."/>
        </authorList>
    </citation>
    <scope>NUCLEOTIDE SEQUENCE [LARGE SCALE GENOMIC DNA]</scope>
    <source>
        <strain evidence="1 2">LMG 32289</strain>
    </source>
</reference>
<comment type="caution">
    <text evidence="1">The sequence shown here is derived from an EMBL/GenBank/DDBJ whole genome shotgun (WGS) entry which is preliminary data.</text>
</comment>
<organism evidence="1 2">
    <name type="scientific">Cupriavidus pampae</name>
    <dbReference type="NCBI Taxonomy" id="659251"/>
    <lineage>
        <taxon>Bacteria</taxon>
        <taxon>Pseudomonadati</taxon>
        <taxon>Pseudomonadota</taxon>
        <taxon>Betaproteobacteria</taxon>
        <taxon>Burkholderiales</taxon>
        <taxon>Burkholderiaceae</taxon>
        <taxon>Cupriavidus</taxon>
    </lineage>
</organism>
<gene>
    <name evidence="1" type="ORF">LMG32289_03855</name>
</gene>
<dbReference type="EMBL" id="CAJZAG010000007">
    <property type="protein sequence ID" value="CAG9177607.1"/>
    <property type="molecule type" value="Genomic_DNA"/>
</dbReference>
<evidence type="ECO:0000313" key="2">
    <source>
        <dbReference type="Proteomes" id="UP000706525"/>
    </source>
</evidence>
<dbReference type="RefSeq" id="WP_223991136.1">
    <property type="nucleotide sequence ID" value="NZ_CAJZAG010000007.1"/>
</dbReference>